<proteinExistence type="predicted"/>
<sequence length="438" mass="50139">MTTYHPANDEKHQLFLAWSRAQGITFNKITPARFPNAGLGIASTEPIEGPRRAKKGENKNRMGFSEGETITFAPKAALLTRENLKLFSPTLGNFNALLKELSTHAVFAAAIAKELKNKGNAWRPWMKVWPSPEEYQDGMPLLWNKEQQELLPPSAICGESAILESQMQKFEGDFQKVRALGFEFSRDEYVYAWLVVNTRSLFYKLDTQDYKELSKEDCMALCPFIDYFNHSDDGCKVELSPAGYTVTPNVDSLPASTQLFVTYGCHSNDFLLCEYGFILPTQSNKWDEVNIDTFILHDLTPDQKRHLDAEGFLGNYIFDRSTFCFRTQAAVRMMLIKDPSSPRNKVRVDRWQRYLIGQEDGERERAAVEEYLKGLLEKLRTRGREAWGQADDLEEGSVKRLLLMRWQQVLAMVESVEADMKDESGEERVGRNLASYIM</sequence>
<dbReference type="InterPro" id="IPR001214">
    <property type="entry name" value="SET_dom"/>
</dbReference>
<feature type="region of interest" description="Disordered" evidence="1">
    <location>
        <begin position="40"/>
        <end position="62"/>
    </location>
</feature>
<dbReference type="PROSITE" id="PS50280">
    <property type="entry name" value="SET"/>
    <property type="match status" value="1"/>
</dbReference>
<accession>A0ABR3GGP9</accession>
<dbReference type="Proteomes" id="UP001447188">
    <property type="component" value="Unassembled WGS sequence"/>
</dbReference>
<dbReference type="Gene3D" id="3.90.1410.10">
    <property type="entry name" value="set domain protein methyltransferase, domain 1"/>
    <property type="match status" value="1"/>
</dbReference>
<evidence type="ECO:0000256" key="1">
    <source>
        <dbReference type="SAM" id="MobiDB-lite"/>
    </source>
</evidence>
<evidence type="ECO:0000313" key="4">
    <source>
        <dbReference type="Proteomes" id="UP001447188"/>
    </source>
</evidence>
<feature type="domain" description="SET" evidence="2">
    <location>
        <begin position="27"/>
        <end position="264"/>
    </location>
</feature>
<dbReference type="InterPro" id="IPR046341">
    <property type="entry name" value="SET_dom_sf"/>
</dbReference>
<comment type="caution">
    <text evidence="3">The sequence shown here is derived from an EMBL/GenBank/DDBJ whole genome shotgun (WGS) entry which is preliminary data.</text>
</comment>
<dbReference type="InterPro" id="IPR050600">
    <property type="entry name" value="SETD3_SETD6_MTase"/>
</dbReference>
<dbReference type="InterPro" id="IPR044429">
    <property type="entry name" value="SETD4_SET"/>
</dbReference>
<dbReference type="CDD" id="cd19177">
    <property type="entry name" value="SET_SETD4"/>
    <property type="match status" value="1"/>
</dbReference>
<keyword evidence="4" id="KW-1185">Reference proteome</keyword>
<name>A0ABR3GGP9_9PEZI</name>
<dbReference type="SUPFAM" id="SSF82199">
    <property type="entry name" value="SET domain"/>
    <property type="match status" value="1"/>
</dbReference>
<dbReference type="PANTHER" id="PTHR13271:SF137">
    <property type="entry name" value="SET DOMAIN-CONTAINING PROTEIN"/>
    <property type="match status" value="1"/>
</dbReference>
<feature type="compositionally biased region" description="Basic and acidic residues" evidence="1">
    <location>
        <begin position="48"/>
        <end position="60"/>
    </location>
</feature>
<dbReference type="PANTHER" id="PTHR13271">
    <property type="entry name" value="UNCHARACTERIZED PUTATIVE METHYLTRANSFERASE"/>
    <property type="match status" value="1"/>
</dbReference>
<organism evidence="3 4">
    <name type="scientific">Discina gigas</name>
    <dbReference type="NCBI Taxonomy" id="1032678"/>
    <lineage>
        <taxon>Eukaryota</taxon>
        <taxon>Fungi</taxon>
        <taxon>Dikarya</taxon>
        <taxon>Ascomycota</taxon>
        <taxon>Pezizomycotina</taxon>
        <taxon>Pezizomycetes</taxon>
        <taxon>Pezizales</taxon>
        <taxon>Discinaceae</taxon>
        <taxon>Discina</taxon>
    </lineage>
</organism>
<gene>
    <name evidence="3" type="ORF">Q9L58_005942</name>
</gene>
<reference evidence="3 4" key="1">
    <citation type="submission" date="2024-02" db="EMBL/GenBank/DDBJ databases">
        <title>Discinaceae phylogenomics.</title>
        <authorList>
            <person name="Dirks A.C."/>
            <person name="James T.Y."/>
        </authorList>
    </citation>
    <scope>NUCLEOTIDE SEQUENCE [LARGE SCALE GENOMIC DNA]</scope>
    <source>
        <strain evidence="3 4">ACD0624</strain>
    </source>
</reference>
<evidence type="ECO:0000259" key="2">
    <source>
        <dbReference type="PROSITE" id="PS50280"/>
    </source>
</evidence>
<protein>
    <recommendedName>
        <fullName evidence="2">SET domain-containing protein</fullName>
    </recommendedName>
</protein>
<dbReference type="EMBL" id="JBBBZM010000077">
    <property type="protein sequence ID" value="KAL0635121.1"/>
    <property type="molecule type" value="Genomic_DNA"/>
</dbReference>
<evidence type="ECO:0000313" key="3">
    <source>
        <dbReference type="EMBL" id="KAL0635121.1"/>
    </source>
</evidence>